<proteinExistence type="predicted"/>
<reference evidence="2 3" key="1">
    <citation type="journal article" date="2014" name="Nature">
        <title>An environmental bacterial taxon with a large and distinct metabolic repertoire.</title>
        <authorList>
            <person name="Wilson M.C."/>
            <person name="Mori T."/>
            <person name="Ruckert C."/>
            <person name="Uria A.R."/>
            <person name="Helf M.J."/>
            <person name="Takada K."/>
            <person name="Gernert C."/>
            <person name="Steffens U.A."/>
            <person name="Heycke N."/>
            <person name="Schmitt S."/>
            <person name="Rinke C."/>
            <person name="Helfrich E.J."/>
            <person name="Brachmann A.O."/>
            <person name="Gurgui C."/>
            <person name="Wakimoto T."/>
            <person name="Kracht M."/>
            <person name="Crusemann M."/>
            <person name="Hentschel U."/>
            <person name="Abe I."/>
            <person name="Matsunaga S."/>
            <person name="Kalinowski J."/>
            <person name="Takeyama H."/>
            <person name="Piel J."/>
        </authorList>
    </citation>
    <scope>NUCLEOTIDE SEQUENCE [LARGE SCALE GENOMIC DNA]</scope>
    <source>
        <strain evidence="3">TSY2</strain>
    </source>
</reference>
<evidence type="ECO:0000313" key="3">
    <source>
        <dbReference type="Proteomes" id="UP000019140"/>
    </source>
</evidence>
<dbReference type="SUPFAM" id="SSF53807">
    <property type="entry name" value="Helical backbone' metal receptor"/>
    <property type="match status" value="1"/>
</dbReference>
<comment type="caution">
    <text evidence="2">The sequence shown here is derived from an EMBL/GenBank/DDBJ whole genome shotgun (WGS) entry which is preliminary data.</text>
</comment>
<dbReference type="PANTHER" id="PTHR42860:SF1">
    <property type="entry name" value="VITAMIN B12-BINDING PROTEIN"/>
    <property type="match status" value="1"/>
</dbReference>
<dbReference type="InterPro" id="IPR051030">
    <property type="entry name" value="Vitamin_B12-ABC_binding"/>
</dbReference>
<sequence length="203" mass="21661">MLAKPPQVVSLDPACIGDVLDDVRRVASATGTESIAEPLVAGWQARIDAVTQRAASARHQPRVLHLEWADPPMCGGHWVPEMVDIAGGINCFGDRSSGSFPLEWADVVASQPDVIVLMPCGFNVERALRDVPGLAAKEGWETLPAVQNARVYAIDAGAYTSRSGPRLVMGLEMLAEIVHPELFSGMIPEGGALRLSEDMLVAP</sequence>
<protein>
    <recommendedName>
        <fullName evidence="1">Fe/B12 periplasmic-binding domain-containing protein</fullName>
    </recommendedName>
</protein>
<keyword evidence="3" id="KW-1185">Reference proteome</keyword>
<dbReference type="HOGENOM" id="CLU_1566111_0_0_7"/>
<dbReference type="PROSITE" id="PS50983">
    <property type="entry name" value="FE_B12_PBP"/>
    <property type="match status" value="1"/>
</dbReference>
<dbReference type="AlphaFoldDB" id="W4MHB2"/>
<feature type="domain" description="Fe/B12 periplasmic-binding" evidence="1">
    <location>
        <begin position="1"/>
        <end position="182"/>
    </location>
</feature>
<accession>W4MHB2</accession>
<name>W4MHB2_9BACT</name>
<dbReference type="EMBL" id="AZHX01000061">
    <property type="protein sequence ID" value="ETX09097.1"/>
    <property type="molecule type" value="Genomic_DNA"/>
</dbReference>
<dbReference type="PANTHER" id="PTHR42860">
    <property type="entry name" value="VITAMIN B12-BINDING PROTEIN"/>
    <property type="match status" value="1"/>
</dbReference>
<organism evidence="2 3">
    <name type="scientific">Candidatus Entotheonella gemina</name>
    <dbReference type="NCBI Taxonomy" id="1429439"/>
    <lineage>
        <taxon>Bacteria</taxon>
        <taxon>Pseudomonadati</taxon>
        <taxon>Nitrospinota/Tectimicrobiota group</taxon>
        <taxon>Candidatus Tectimicrobiota</taxon>
        <taxon>Candidatus Entotheonellia</taxon>
        <taxon>Candidatus Entotheonellales</taxon>
        <taxon>Candidatus Entotheonellaceae</taxon>
        <taxon>Candidatus Entotheonella</taxon>
    </lineage>
</organism>
<dbReference type="Proteomes" id="UP000019140">
    <property type="component" value="Unassembled WGS sequence"/>
</dbReference>
<dbReference type="InterPro" id="IPR002491">
    <property type="entry name" value="ABC_transptr_periplasmic_BD"/>
</dbReference>
<dbReference type="Gene3D" id="3.40.50.1980">
    <property type="entry name" value="Nitrogenase molybdenum iron protein domain"/>
    <property type="match status" value="1"/>
</dbReference>
<evidence type="ECO:0000259" key="1">
    <source>
        <dbReference type="PROSITE" id="PS50983"/>
    </source>
</evidence>
<dbReference type="Pfam" id="PF01497">
    <property type="entry name" value="Peripla_BP_2"/>
    <property type="match status" value="1"/>
</dbReference>
<evidence type="ECO:0000313" key="2">
    <source>
        <dbReference type="EMBL" id="ETX09097.1"/>
    </source>
</evidence>
<gene>
    <name evidence="2" type="ORF">ETSY2_01540</name>
</gene>